<dbReference type="RefSeq" id="WP_128642774.1">
    <property type="nucleotide sequence ID" value="NZ_CP008948.1"/>
</dbReference>
<evidence type="ECO:0000313" key="3">
    <source>
        <dbReference type="Proteomes" id="UP000028488"/>
    </source>
</evidence>
<dbReference type="SUPFAM" id="SSF54593">
    <property type="entry name" value="Glyoxalase/Bleomycin resistance protein/Dihydroxybiphenyl dioxygenase"/>
    <property type="match status" value="1"/>
</dbReference>
<gene>
    <name evidence="2" type="ORF">EP51_41440</name>
</gene>
<dbReference type="InterPro" id="IPR037523">
    <property type="entry name" value="VOC_core"/>
</dbReference>
<name>A0A076EY04_RHOOP</name>
<feature type="domain" description="VOC" evidence="1">
    <location>
        <begin position="25"/>
        <end position="178"/>
    </location>
</feature>
<evidence type="ECO:0000313" key="2">
    <source>
        <dbReference type="EMBL" id="AII10686.1"/>
    </source>
</evidence>
<proteinExistence type="predicted"/>
<dbReference type="Proteomes" id="UP000028488">
    <property type="component" value="Plasmid pPDG1"/>
</dbReference>
<dbReference type="InterPro" id="IPR050383">
    <property type="entry name" value="GlyoxalaseI/FosfomycinResist"/>
</dbReference>
<sequence length="208" mass="23138">MTTEATETKPAILTQAGAATGRLAGVNHLQLIISDMDASVRFYRDILGLTVIRTTADYPAPGRGYQILKNTFLDMGNGNLLSLIVVGGPGVSDTPTTAEPSVSAEWLWPGVPENQWTPRKFDHVAFNVDTHDDMVWFQNHLQANGVKTSKIVARDYEAWVESLYFYDPDGIPLEIATFDLGNPKWEKHQPTDWFRDPNPVQALRVNPS</sequence>
<dbReference type="InterPro" id="IPR029068">
    <property type="entry name" value="Glyas_Bleomycin-R_OHBP_Dase"/>
</dbReference>
<protein>
    <recommendedName>
        <fullName evidence="1">VOC domain-containing protein</fullName>
    </recommendedName>
</protein>
<dbReference type="InterPro" id="IPR004360">
    <property type="entry name" value="Glyas_Fos-R_dOase_dom"/>
</dbReference>
<dbReference type="EMBL" id="CP008948">
    <property type="protein sequence ID" value="AII10686.1"/>
    <property type="molecule type" value="Genomic_DNA"/>
</dbReference>
<reference evidence="2 3" key="1">
    <citation type="submission" date="2014-07" db="EMBL/GenBank/DDBJ databases">
        <title>Genome Sequence of Rhodococcus opacus Strain R7, a Biodegrader of Mono- and Polycyclic Aromatic Hydrocarbons.</title>
        <authorList>
            <person name="Di Gennaro P."/>
            <person name="Zampolli J."/>
            <person name="Presti I."/>
            <person name="Cappelletti M."/>
            <person name="D'Ursi P."/>
            <person name="Orro A."/>
            <person name="Mezzelani A."/>
            <person name="Milanesi L."/>
        </authorList>
    </citation>
    <scope>NUCLEOTIDE SEQUENCE [LARGE SCALE GENOMIC DNA]</scope>
    <source>
        <strain evidence="2 3">R7</strain>
        <plasmid evidence="2">pPDG1</plasmid>
    </source>
</reference>
<dbReference type="Gene3D" id="3.10.180.10">
    <property type="entry name" value="2,3-Dihydroxybiphenyl 1,2-Dioxygenase, domain 1"/>
    <property type="match status" value="1"/>
</dbReference>
<keyword evidence="2" id="KW-0614">Plasmid</keyword>
<dbReference type="Pfam" id="PF00903">
    <property type="entry name" value="Glyoxalase"/>
    <property type="match status" value="1"/>
</dbReference>
<dbReference type="PANTHER" id="PTHR21366">
    <property type="entry name" value="GLYOXALASE FAMILY PROTEIN"/>
    <property type="match status" value="1"/>
</dbReference>
<organism evidence="2 3">
    <name type="scientific">Rhodococcus opacus</name>
    <name type="common">Nocardia opaca</name>
    <dbReference type="NCBI Taxonomy" id="37919"/>
    <lineage>
        <taxon>Bacteria</taxon>
        <taxon>Bacillati</taxon>
        <taxon>Actinomycetota</taxon>
        <taxon>Actinomycetes</taxon>
        <taxon>Mycobacteriales</taxon>
        <taxon>Nocardiaceae</taxon>
        <taxon>Rhodococcus</taxon>
    </lineage>
</organism>
<dbReference type="AlphaFoldDB" id="A0A076EY04"/>
<dbReference type="PROSITE" id="PS51819">
    <property type="entry name" value="VOC"/>
    <property type="match status" value="1"/>
</dbReference>
<evidence type="ECO:0000259" key="1">
    <source>
        <dbReference type="PROSITE" id="PS51819"/>
    </source>
</evidence>
<accession>A0A076EY04</accession>
<geneLocation type="plasmid" evidence="2 3">
    <name>pPDG1</name>
</geneLocation>